<dbReference type="NCBIfam" id="TIGR03804">
    <property type="entry name" value="para_beta_helix"/>
    <property type="match status" value="1"/>
</dbReference>
<feature type="domain" description="Right handed beta helix" evidence="3">
    <location>
        <begin position="174"/>
        <end position="348"/>
    </location>
</feature>
<dbReference type="Gene3D" id="2.160.20.10">
    <property type="entry name" value="Single-stranded right-handed beta-helix, Pectin lyase-like"/>
    <property type="match status" value="1"/>
</dbReference>
<evidence type="ECO:0000256" key="1">
    <source>
        <dbReference type="SAM" id="MobiDB-lite"/>
    </source>
</evidence>
<dbReference type="STRING" id="686832.A0A0C3CRH6"/>
<evidence type="ECO:0000259" key="3">
    <source>
        <dbReference type="Pfam" id="PF13229"/>
    </source>
</evidence>
<dbReference type="InterPro" id="IPR006626">
    <property type="entry name" value="PbH1"/>
</dbReference>
<dbReference type="SMART" id="SM00710">
    <property type="entry name" value="PbH1"/>
    <property type="match status" value="4"/>
</dbReference>
<keyword evidence="5" id="KW-1185">Reference proteome</keyword>
<dbReference type="InterPro" id="IPR039448">
    <property type="entry name" value="Beta_helix"/>
</dbReference>
<proteinExistence type="predicted"/>
<protein>
    <recommendedName>
        <fullName evidence="3">Right handed beta helix domain-containing protein</fullName>
    </recommendedName>
</protein>
<feature type="compositionally biased region" description="Low complexity" evidence="1">
    <location>
        <begin position="417"/>
        <end position="447"/>
    </location>
</feature>
<evidence type="ECO:0000313" key="5">
    <source>
        <dbReference type="Proteomes" id="UP000053424"/>
    </source>
</evidence>
<reference evidence="4 5" key="1">
    <citation type="submission" date="2014-04" db="EMBL/GenBank/DDBJ databases">
        <authorList>
            <consortium name="DOE Joint Genome Institute"/>
            <person name="Kuo A."/>
            <person name="Gay G."/>
            <person name="Dore J."/>
            <person name="Kohler A."/>
            <person name="Nagy L.G."/>
            <person name="Floudas D."/>
            <person name="Copeland A."/>
            <person name="Barry K.W."/>
            <person name="Cichocki N."/>
            <person name="Veneault-Fourrey C."/>
            <person name="LaButti K."/>
            <person name="Lindquist E.A."/>
            <person name="Lipzen A."/>
            <person name="Lundell T."/>
            <person name="Morin E."/>
            <person name="Murat C."/>
            <person name="Sun H."/>
            <person name="Tunlid A."/>
            <person name="Henrissat B."/>
            <person name="Grigoriev I.V."/>
            <person name="Hibbett D.S."/>
            <person name="Martin F."/>
            <person name="Nordberg H.P."/>
            <person name="Cantor M.N."/>
            <person name="Hua S.X."/>
        </authorList>
    </citation>
    <scope>NUCLEOTIDE SEQUENCE [LARGE SCALE GENOMIC DNA]</scope>
    <source>
        <strain evidence="5">h7</strain>
    </source>
</reference>
<reference evidence="5" key="2">
    <citation type="submission" date="2015-01" db="EMBL/GenBank/DDBJ databases">
        <title>Evolutionary Origins and Diversification of the Mycorrhizal Mutualists.</title>
        <authorList>
            <consortium name="DOE Joint Genome Institute"/>
            <consortium name="Mycorrhizal Genomics Consortium"/>
            <person name="Kohler A."/>
            <person name="Kuo A."/>
            <person name="Nagy L.G."/>
            <person name="Floudas D."/>
            <person name="Copeland A."/>
            <person name="Barry K.W."/>
            <person name="Cichocki N."/>
            <person name="Veneault-Fourrey C."/>
            <person name="LaButti K."/>
            <person name="Lindquist E.A."/>
            <person name="Lipzen A."/>
            <person name="Lundell T."/>
            <person name="Morin E."/>
            <person name="Murat C."/>
            <person name="Riley R."/>
            <person name="Ohm R."/>
            <person name="Sun H."/>
            <person name="Tunlid A."/>
            <person name="Henrissat B."/>
            <person name="Grigoriev I.V."/>
            <person name="Hibbett D.S."/>
            <person name="Martin F."/>
        </authorList>
    </citation>
    <scope>NUCLEOTIDE SEQUENCE [LARGE SCALE GENOMIC DNA]</scope>
    <source>
        <strain evidence="5">h7</strain>
    </source>
</reference>
<dbReference type="Pfam" id="PF13229">
    <property type="entry name" value="Beta_helix"/>
    <property type="match status" value="1"/>
</dbReference>
<dbReference type="HOGENOM" id="CLU_037535_0_0_1"/>
<keyword evidence="2" id="KW-1133">Transmembrane helix</keyword>
<dbReference type="InterPro" id="IPR012334">
    <property type="entry name" value="Pectin_lyas_fold"/>
</dbReference>
<organism evidence="4 5">
    <name type="scientific">Hebeloma cylindrosporum</name>
    <dbReference type="NCBI Taxonomy" id="76867"/>
    <lineage>
        <taxon>Eukaryota</taxon>
        <taxon>Fungi</taxon>
        <taxon>Dikarya</taxon>
        <taxon>Basidiomycota</taxon>
        <taxon>Agaricomycotina</taxon>
        <taxon>Agaricomycetes</taxon>
        <taxon>Agaricomycetidae</taxon>
        <taxon>Agaricales</taxon>
        <taxon>Agaricineae</taxon>
        <taxon>Hymenogastraceae</taxon>
        <taxon>Hebeloma</taxon>
    </lineage>
</organism>
<accession>A0A0C3CRH6</accession>
<dbReference type="AlphaFoldDB" id="A0A0C3CRH6"/>
<dbReference type="Proteomes" id="UP000053424">
    <property type="component" value="Unassembled WGS sequence"/>
</dbReference>
<dbReference type="EMBL" id="KN831771">
    <property type="protein sequence ID" value="KIM46521.1"/>
    <property type="molecule type" value="Genomic_DNA"/>
</dbReference>
<feature type="region of interest" description="Disordered" evidence="1">
    <location>
        <begin position="416"/>
        <end position="447"/>
    </location>
</feature>
<dbReference type="InterPro" id="IPR011050">
    <property type="entry name" value="Pectin_lyase_fold/virulence"/>
</dbReference>
<sequence length="498" mass="52879">MEEYLNRRVSHGLRRFKYEFGRARRADTDCEPADPANTVTNRLNNLLKNGGDGYVLRLCPNQRYLIQAPILFTNNNQEISTVGYPTDDSRAVLSVSGPVNNGEGHTTAVDGTCSTCIGVKLRHVQIDGTRRGGAPTKGGGNIEMGGGNSNQLVEYVRSYDPRGWTCLHAAEGALNCQSMTIQNNDIGPCGSETFQQWADGISLSCRNSIVRNNMIQGPTDGGIVIFGSPGSQIYNNTIWVLNQTLLGGINMVDYDPWSGDFTGTVVRDNLILGGFATDTKDDKSAKGNNFENAIIKIGIAIGPQTWFGDKYGNNVVRGGTVTGNKMSGAFSYGIAITSATSFTVQGNEMTGNTSFIGARGPLCKDSDTVPTPAPFIIDPSSSTGLTTQSDFQTISDGSSLTCVLPPNGGDFWPFGLNPSNSSSPMTTTTTSSPNATGVGTSSAAGSSGSTVGIAVGVVVGVIVCAFATWLVRRIAISRRQTAYIFNQSKKPTDYTQRI</sequence>
<evidence type="ECO:0000313" key="4">
    <source>
        <dbReference type="EMBL" id="KIM46521.1"/>
    </source>
</evidence>
<dbReference type="InterPro" id="IPR022441">
    <property type="entry name" value="Para_beta_helix_rpt-2"/>
</dbReference>
<evidence type="ECO:0000256" key="2">
    <source>
        <dbReference type="SAM" id="Phobius"/>
    </source>
</evidence>
<feature type="transmembrane region" description="Helical" evidence="2">
    <location>
        <begin position="451"/>
        <end position="471"/>
    </location>
</feature>
<keyword evidence="2" id="KW-0812">Transmembrane</keyword>
<name>A0A0C3CRH6_HEBCY</name>
<dbReference type="OrthoDB" id="2587928at2759"/>
<gene>
    <name evidence="4" type="ORF">M413DRAFT_441614</name>
</gene>
<keyword evidence="2" id="KW-0472">Membrane</keyword>
<dbReference type="SUPFAM" id="SSF51126">
    <property type="entry name" value="Pectin lyase-like"/>
    <property type="match status" value="1"/>
</dbReference>